<dbReference type="GO" id="GO:0051536">
    <property type="term" value="F:iron-sulfur cluster binding"/>
    <property type="evidence" value="ECO:0007669"/>
    <property type="project" value="UniProtKB-KW"/>
</dbReference>
<evidence type="ECO:0000256" key="3">
    <source>
        <dbReference type="ARBA" id="ARBA00022723"/>
    </source>
</evidence>
<keyword evidence="2" id="KW-0285">Flavoprotein</keyword>
<dbReference type="PANTHER" id="PTHR11748:SF119">
    <property type="entry name" value="D-2-HYDROXYGLUTARATE DEHYDROGENASE"/>
    <property type="match status" value="1"/>
</dbReference>
<name>A0A261UHC5_9BORD</name>
<dbReference type="InterPro" id="IPR017900">
    <property type="entry name" value="4Fe4S_Fe_S_CS"/>
</dbReference>
<dbReference type="InterPro" id="IPR016167">
    <property type="entry name" value="FAD-bd_PCMH_sub1"/>
</dbReference>
<dbReference type="OrthoDB" id="9811557at2"/>
<evidence type="ECO:0000256" key="1">
    <source>
        <dbReference type="ARBA" id="ARBA00001974"/>
    </source>
</evidence>
<dbReference type="InterPro" id="IPR009051">
    <property type="entry name" value="Helical_ferredxn"/>
</dbReference>
<reference evidence="11" key="1">
    <citation type="submission" date="2017-05" db="EMBL/GenBank/DDBJ databases">
        <title>Complete and WGS of Bordetella genogroups.</title>
        <authorList>
            <person name="Spilker T."/>
            <person name="Lipuma J."/>
        </authorList>
    </citation>
    <scope>NUCLEOTIDE SEQUENCE [LARGE SCALE GENOMIC DNA]</scope>
    <source>
        <strain evidence="11">AU8856</strain>
    </source>
</reference>
<gene>
    <name evidence="10" type="ORF">CAL28_14565</name>
</gene>
<dbReference type="SUPFAM" id="SSF55103">
    <property type="entry name" value="FAD-linked oxidases, C-terminal domain"/>
    <property type="match status" value="1"/>
</dbReference>
<evidence type="ECO:0000256" key="4">
    <source>
        <dbReference type="ARBA" id="ARBA00022827"/>
    </source>
</evidence>
<keyword evidence="11" id="KW-1185">Reference proteome</keyword>
<keyword evidence="5" id="KW-0560">Oxidoreductase</keyword>
<dbReference type="Gene3D" id="3.30.70.2740">
    <property type="match status" value="1"/>
</dbReference>
<protein>
    <submittedName>
        <fullName evidence="10">FAD-binding oxidoreductase</fullName>
    </submittedName>
</protein>
<dbReference type="GO" id="GO:0004458">
    <property type="term" value="F:D-lactate dehydrogenase (cytochrome) activity"/>
    <property type="evidence" value="ECO:0007669"/>
    <property type="project" value="TreeGrafter"/>
</dbReference>
<dbReference type="InterPro" id="IPR006094">
    <property type="entry name" value="Oxid_FAD_bind_N"/>
</dbReference>
<dbReference type="Gene3D" id="3.30.43.10">
    <property type="entry name" value="Uridine Diphospho-n-acetylenolpyruvylglucosamine Reductase, domain 2"/>
    <property type="match status" value="1"/>
</dbReference>
<accession>A0A261UHC5</accession>
<keyword evidence="4" id="KW-0274">FAD</keyword>
<dbReference type="Pfam" id="PF13183">
    <property type="entry name" value="Fer4_8"/>
    <property type="match status" value="1"/>
</dbReference>
<evidence type="ECO:0000313" key="11">
    <source>
        <dbReference type="Proteomes" id="UP000215767"/>
    </source>
</evidence>
<dbReference type="InterPro" id="IPR016169">
    <property type="entry name" value="FAD-bd_PCMH_sub2"/>
</dbReference>
<evidence type="ECO:0000256" key="5">
    <source>
        <dbReference type="ARBA" id="ARBA00023002"/>
    </source>
</evidence>
<dbReference type="InterPro" id="IPR016166">
    <property type="entry name" value="FAD-bd_PCMH"/>
</dbReference>
<feature type="domain" description="FAD-binding PCMH-type" evidence="9">
    <location>
        <begin position="55"/>
        <end position="285"/>
    </location>
</feature>
<dbReference type="SUPFAM" id="SSF56176">
    <property type="entry name" value="FAD-binding/transporter-associated domain-like"/>
    <property type="match status" value="1"/>
</dbReference>
<dbReference type="EMBL" id="NEVS01000004">
    <property type="protein sequence ID" value="OZI60620.1"/>
    <property type="molecule type" value="Genomic_DNA"/>
</dbReference>
<dbReference type="Proteomes" id="UP000215767">
    <property type="component" value="Unassembled WGS sequence"/>
</dbReference>
<dbReference type="RefSeq" id="WP_094842027.1">
    <property type="nucleotide sequence ID" value="NZ_NEVS01000004.1"/>
</dbReference>
<evidence type="ECO:0000256" key="2">
    <source>
        <dbReference type="ARBA" id="ARBA00022630"/>
    </source>
</evidence>
<dbReference type="GO" id="GO:0071949">
    <property type="term" value="F:FAD binding"/>
    <property type="evidence" value="ECO:0007669"/>
    <property type="project" value="InterPro"/>
</dbReference>
<keyword evidence="3" id="KW-0479">Metal-binding</keyword>
<dbReference type="Pfam" id="PF01565">
    <property type="entry name" value="FAD_binding_4"/>
    <property type="match status" value="1"/>
</dbReference>
<evidence type="ECO:0000259" key="9">
    <source>
        <dbReference type="PROSITE" id="PS51387"/>
    </source>
</evidence>
<dbReference type="Pfam" id="PF02913">
    <property type="entry name" value="FAD-oxidase_C"/>
    <property type="match status" value="1"/>
</dbReference>
<evidence type="ECO:0000256" key="8">
    <source>
        <dbReference type="SAM" id="MobiDB-lite"/>
    </source>
</evidence>
<comment type="caution">
    <text evidence="10">The sequence shown here is derived from an EMBL/GenBank/DDBJ whole genome shotgun (WGS) entry which is preliminary data.</text>
</comment>
<dbReference type="GO" id="GO:0008720">
    <property type="term" value="F:D-lactate dehydrogenase (NAD+) activity"/>
    <property type="evidence" value="ECO:0007669"/>
    <property type="project" value="TreeGrafter"/>
</dbReference>
<dbReference type="InterPro" id="IPR036318">
    <property type="entry name" value="FAD-bd_PCMH-like_sf"/>
</dbReference>
<evidence type="ECO:0000256" key="6">
    <source>
        <dbReference type="ARBA" id="ARBA00023004"/>
    </source>
</evidence>
<evidence type="ECO:0000256" key="7">
    <source>
        <dbReference type="ARBA" id="ARBA00023014"/>
    </source>
</evidence>
<proteinExistence type="predicted"/>
<dbReference type="GO" id="GO:1903457">
    <property type="term" value="P:lactate catabolic process"/>
    <property type="evidence" value="ECO:0007669"/>
    <property type="project" value="TreeGrafter"/>
</dbReference>
<feature type="compositionally biased region" description="Low complexity" evidence="8">
    <location>
        <begin position="761"/>
        <end position="779"/>
    </location>
</feature>
<sequence>MTTAPSPILPQPVRLVPYAAGAAPALATRLRKTLRGDVLFDGASRGRYATDASIYQITPIGIVVPRDQADLAAALDIARDEDIPVLARGAGTSQCGQTVAEALVVDTSKWLNQVVDFDPDARTVTVEPGIVLDHLNAWLKPHGLWFPVDVSTSAQCTLGGMAGNNSCGSRSIEYGNMVHNVLSIDALLADGTEGNFGPVSRLAAAPRLRGILEGVRAIALREREEIAARTPKVLRRVAGYNIDIFDCQNPRAYTDDGEANLAHLLVGSEGTLAFTRRLTLKLSPLPAHKVLGVVNFPTFYQSMDAAQHLVRLGPVAVELVDRTMIDLAMDNPAFRPVIERALVGQPQAILLVEFAGDDRQALVRSLRDLTEMVADLGLPGAVVEMTDAQAQKALWEVRKAGLNIMMSMKGDGKPVSFIEDCAVPLEHLAEYTRQLTEVFHRHGTEGTWYAHASVGTLHVRPILDMRRDGGARMRAIAEEAAELVRRYKGAYSGEHGDGLCRGEWVSWQYGPRINQAFREIKALFDPSNRFNPDKIVDPPRMDDPANFRFPPAYRVKPYAPALDWSAWDVMRDPMTGRESPPGSAGDPTAGLAKAVEMCNNNGHCRKFDAGTMCPSYRVTKDEQHVTRGRANTLRLAISGQLGMEGLASIAVKEALDLCVSCKGCRRECPTSVDMAKLKIEARRAWTQAHGLRLRDRAIAFLPRYAPLAARLGWLTRLIDRSPSLARRVKHGLGVATQRSLPRFGASFLADAARDGRGANSAATGIAPHPAPAHPAAANTASGDTAATREVLLFVDTFNNYLEAANARAARQVLEAAGYTVRLNARPGERPLCCGRTFLAAGLVDEAKAEARRLIDALSPYVARGVPIVGLEPSCLLTLRDEFLNYGYGDAARRLAESAFLFEEFLVREHQAGRLSLRLRAPARRHALVHGHCHQKAFDAVQPVRTVLGWIPGLEVSVIESSCCGMAGSFGYEAEHYAASQAMAEAALLPAVRAAPPDSWIVADGTSCRHQILDGTGVESLHVAQVLAAALDPDPLPSGRQDVAA</sequence>
<comment type="cofactor">
    <cofactor evidence="1">
        <name>FAD</name>
        <dbReference type="ChEBI" id="CHEBI:57692"/>
    </cofactor>
</comment>
<dbReference type="AlphaFoldDB" id="A0A261UHC5"/>
<dbReference type="SUPFAM" id="SSF46548">
    <property type="entry name" value="alpha-helical ferredoxin"/>
    <property type="match status" value="1"/>
</dbReference>
<dbReference type="InterPro" id="IPR016164">
    <property type="entry name" value="FAD-linked_Oxase-like_C"/>
</dbReference>
<dbReference type="InterPro" id="IPR004113">
    <property type="entry name" value="FAD-bd_oxidored_4_C"/>
</dbReference>
<dbReference type="InterPro" id="IPR017896">
    <property type="entry name" value="4Fe4S_Fe-S-bd"/>
</dbReference>
<organism evidence="10 11">
    <name type="scientific">Bordetella genomosp. 11</name>
    <dbReference type="NCBI Taxonomy" id="1416808"/>
    <lineage>
        <taxon>Bacteria</taxon>
        <taxon>Pseudomonadati</taxon>
        <taxon>Pseudomonadota</taxon>
        <taxon>Betaproteobacteria</taxon>
        <taxon>Burkholderiales</taxon>
        <taxon>Alcaligenaceae</taxon>
        <taxon>Bordetella</taxon>
    </lineage>
</organism>
<dbReference type="Gene3D" id="3.30.465.10">
    <property type="match status" value="1"/>
</dbReference>
<dbReference type="PANTHER" id="PTHR11748">
    <property type="entry name" value="D-LACTATE DEHYDROGENASE"/>
    <property type="match status" value="1"/>
</dbReference>
<dbReference type="PROSITE" id="PS51387">
    <property type="entry name" value="FAD_PCMH"/>
    <property type="match status" value="1"/>
</dbReference>
<dbReference type="PROSITE" id="PS00198">
    <property type="entry name" value="4FE4S_FER_1"/>
    <property type="match status" value="1"/>
</dbReference>
<dbReference type="GO" id="GO:0046872">
    <property type="term" value="F:metal ion binding"/>
    <property type="evidence" value="ECO:0007669"/>
    <property type="project" value="UniProtKB-KW"/>
</dbReference>
<dbReference type="Gene3D" id="1.10.1060.10">
    <property type="entry name" value="Alpha-helical ferredoxin"/>
    <property type="match status" value="1"/>
</dbReference>
<evidence type="ECO:0000313" key="10">
    <source>
        <dbReference type="EMBL" id="OZI60620.1"/>
    </source>
</evidence>
<keyword evidence="7" id="KW-0411">Iron-sulfur</keyword>
<feature type="region of interest" description="Disordered" evidence="8">
    <location>
        <begin position="758"/>
        <end position="779"/>
    </location>
</feature>
<keyword evidence="6" id="KW-0408">Iron</keyword>